<dbReference type="EMBL" id="NIOF01000015">
    <property type="protein sequence ID" value="OWQ84766.1"/>
    <property type="molecule type" value="Genomic_DNA"/>
</dbReference>
<comment type="caution">
    <text evidence="1">The sequence shown here is derived from an EMBL/GenBank/DDBJ whole genome shotgun (WGS) entry which is preliminary data.</text>
</comment>
<keyword evidence="2" id="KW-1185">Reference proteome</keyword>
<organism evidence="1 2">
    <name type="scientific">Roseateles aquatilis</name>
    <dbReference type="NCBI Taxonomy" id="431061"/>
    <lineage>
        <taxon>Bacteria</taxon>
        <taxon>Pseudomonadati</taxon>
        <taxon>Pseudomonadota</taxon>
        <taxon>Betaproteobacteria</taxon>
        <taxon>Burkholderiales</taxon>
        <taxon>Sphaerotilaceae</taxon>
        <taxon>Roseateles</taxon>
    </lineage>
</organism>
<protein>
    <submittedName>
        <fullName evidence="1">Uncharacterized protein</fullName>
    </submittedName>
</protein>
<dbReference type="Proteomes" id="UP000197468">
    <property type="component" value="Unassembled WGS sequence"/>
</dbReference>
<proteinExistence type="predicted"/>
<sequence>MRAIFEIAEESKDGEVSDRALDIAGSCLGGWLRHAHLAELELPPSAKEFADVEARRRHVFHEVATVLAIVEAFQRRAGPL</sequence>
<reference evidence="1 2" key="1">
    <citation type="journal article" date="2008" name="Int. J. Syst. Evol. Microbiol.">
        <title>Description of Roseateles aquatilis sp. nov. and Roseateles terrae sp. nov., in the class Betaproteobacteria, and emended description of the genus Roseateles.</title>
        <authorList>
            <person name="Gomila M."/>
            <person name="Bowien B."/>
            <person name="Falsen E."/>
            <person name="Moore E.R."/>
            <person name="Lalucat J."/>
        </authorList>
    </citation>
    <scope>NUCLEOTIDE SEQUENCE [LARGE SCALE GENOMIC DNA]</scope>
    <source>
        <strain evidence="1 2">CCUG 48205</strain>
    </source>
</reference>
<name>A0A246IX66_9BURK</name>
<gene>
    <name evidence="1" type="ORF">CDN99_23845</name>
</gene>
<accession>A0A246IX66</accession>
<dbReference type="AlphaFoldDB" id="A0A246IX66"/>
<evidence type="ECO:0000313" key="2">
    <source>
        <dbReference type="Proteomes" id="UP000197468"/>
    </source>
</evidence>
<evidence type="ECO:0000313" key="1">
    <source>
        <dbReference type="EMBL" id="OWQ84766.1"/>
    </source>
</evidence>